<reference evidence="2" key="1">
    <citation type="journal article" date="2023" name="Mol. Phylogenet. Evol.">
        <title>Genome-scale phylogeny and comparative genomics of the fungal order Sordariales.</title>
        <authorList>
            <person name="Hensen N."/>
            <person name="Bonometti L."/>
            <person name="Westerberg I."/>
            <person name="Brannstrom I.O."/>
            <person name="Guillou S."/>
            <person name="Cros-Aarteil S."/>
            <person name="Calhoun S."/>
            <person name="Haridas S."/>
            <person name="Kuo A."/>
            <person name="Mondo S."/>
            <person name="Pangilinan J."/>
            <person name="Riley R."/>
            <person name="LaButti K."/>
            <person name="Andreopoulos B."/>
            <person name="Lipzen A."/>
            <person name="Chen C."/>
            <person name="Yan M."/>
            <person name="Daum C."/>
            <person name="Ng V."/>
            <person name="Clum A."/>
            <person name="Steindorff A."/>
            <person name="Ohm R.A."/>
            <person name="Martin F."/>
            <person name="Silar P."/>
            <person name="Natvig D.O."/>
            <person name="Lalanne C."/>
            <person name="Gautier V."/>
            <person name="Ament-Velasquez S.L."/>
            <person name="Kruys A."/>
            <person name="Hutchinson M.I."/>
            <person name="Powell A.J."/>
            <person name="Barry K."/>
            <person name="Miller A.N."/>
            <person name="Grigoriev I.V."/>
            <person name="Debuchy R."/>
            <person name="Gladieux P."/>
            <person name="Hiltunen Thoren M."/>
            <person name="Johannesson H."/>
        </authorList>
    </citation>
    <scope>NUCLEOTIDE SEQUENCE</scope>
    <source>
        <strain evidence="2">CBS 538.74</strain>
    </source>
</reference>
<keyword evidence="3" id="KW-1185">Reference proteome</keyword>
<accession>A0AAN6VT89</accession>
<gene>
    <name evidence="2" type="ORF">C8A00DRAFT_30092</name>
</gene>
<sequence length="314" mass="36066">MAIYTRAYSPRSAGELTSGRGPTRPRLTYRQLLAEFRNHQNLRNRQPTALVSVSDRIVDTIARALFHRDYYAESPADIWVVFIQVPATMNQPSARFHRAQTLAAECRDLDLDPNLFLYETVFEWAIPDEYVLHRVSLQTLMDRRHGSLMDLVLRIQAPQAQQLKDIIAKKLLLAGPSHGAREIGDELAKFAGIFGEGAPLTWIASRLFGDCVRWNITDDDMIEFCCELAQEVSTILNDDWLAELEFWAEYENLKERRDALEDDMAWERIRFGETWADVEDPDEIACDEAWRVLLAEQEEDSADFEEEAAVKLGL</sequence>
<dbReference type="AlphaFoldDB" id="A0AAN6VT89"/>
<evidence type="ECO:0000256" key="1">
    <source>
        <dbReference type="SAM" id="MobiDB-lite"/>
    </source>
</evidence>
<evidence type="ECO:0000313" key="2">
    <source>
        <dbReference type="EMBL" id="KAK4157000.1"/>
    </source>
</evidence>
<comment type="caution">
    <text evidence="2">The sequence shown here is derived from an EMBL/GenBank/DDBJ whole genome shotgun (WGS) entry which is preliminary data.</text>
</comment>
<organism evidence="2 3">
    <name type="scientific">Chaetomidium leptoderma</name>
    <dbReference type="NCBI Taxonomy" id="669021"/>
    <lineage>
        <taxon>Eukaryota</taxon>
        <taxon>Fungi</taxon>
        <taxon>Dikarya</taxon>
        <taxon>Ascomycota</taxon>
        <taxon>Pezizomycotina</taxon>
        <taxon>Sordariomycetes</taxon>
        <taxon>Sordariomycetidae</taxon>
        <taxon>Sordariales</taxon>
        <taxon>Chaetomiaceae</taxon>
        <taxon>Chaetomidium</taxon>
    </lineage>
</organism>
<proteinExistence type="predicted"/>
<evidence type="ECO:0000313" key="3">
    <source>
        <dbReference type="Proteomes" id="UP001302745"/>
    </source>
</evidence>
<name>A0AAN6VT89_9PEZI</name>
<protein>
    <submittedName>
        <fullName evidence="2">Uncharacterized protein</fullName>
    </submittedName>
</protein>
<reference evidence="2" key="2">
    <citation type="submission" date="2023-05" db="EMBL/GenBank/DDBJ databases">
        <authorList>
            <consortium name="Lawrence Berkeley National Laboratory"/>
            <person name="Steindorff A."/>
            <person name="Hensen N."/>
            <person name="Bonometti L."/>
            <person name="Westerberg I."/>
            <person name="Brannstrom I.O."/>
            <person name="Guillou S."/>
            <person name="Cros-Aarteil S."/>
            <person name="Calhoun S."/>
            <person name="Haridas S."/>
            <person name="Kuo A."/>
            <person name="Mondo S."/>
            <person name="Pangilinan J."/>
            <person name="Riley R."/>
            <person name="Labutti K."/>
            <person name="Andreopoulos B."/>
            <person name="Lipzen A."/>
            <person name="Chen C."/>
            <person name="Yanf M."/>
            <person name="Daum C."/>
            <person name="Ng V."/>
            <person name="Clum A."/>
            <person name="Ohm R."/>
            <person name="Martin F."/>
            <person name="Silar P."/>
            <person name="Natvig D."/>
            <person name="Lalanne C."/>
            <person name="Gautier V."/>
            <person name="Ament-Velasquez S.L."/>
            <person name="Kruys A."/>
            <person name="Hutchinson M.I."/>
            <person name="Powell A.J."/>
            <person name="Barry K."/>
            <person name="Miller A.N."/>
            <person name="Grigoriev I.V."/>
            <person name="Debuchy R."/>
            <person name="Gladieux P."/>
            <person name="Thoren M.H."/>
            <person name="Johannesson H."/>
        </authorList>
    </citation>
    <scope>NUCLEOTIDE SEQUENCE</scope>
    <source>
        <strain evidence="2">CBS 538.74</strain>
    </source>
</reference>
<dbReference type="Proteomes" id="UP001302745">
    <property type="component" value="Unassembled WGS sequence"/>
</dbReference>
<feature type="region of interest" description="Disordered" evidence="1">
    <location>
        <begin position="1"/>
        <end position="23"/>
    </location>
</feature>
<dbReference type="EMBL" id="MU856857">
    <property type="protein sequence ID" value="KAK4157000.1"/>
    <property type="molecule type" value="Genomic_DNA"/>
</dbReference>